<keyword evidence="2" id="KW-0539">Nucleus</keyword>
<dbReference type="PANTHER" id="PTHR31001">
    <property type="entry name" value="UNCHARACTERIZED TRANSCRIPTIONAL REGULATORY PROTEIN"/>
    <property type="match status" value="1"/>
</dbReference>
<dbReference type="OrthoDB" id="3532308at2759"/>
<dbReference type="GO" id="GO:0005634">
    <property type="term" value="C:nucleus"/>
    <property type="evidence" value="ECO:0007669"/>
    <property type="project" value="UniProtKB-SubCell"/>
</dbReference>
<dbReference type="InterPro" id="IPR050613">
    <property type="entry name" value="Sec_Metabolite_Reg"/>
</dbReference>
<keyword evidence="6" id="KW-1185">Reference proteome</keyword>
<dbReference type="GO" id="GO:0008270">
    <property type="term" value="F:zinc ion binding"/>
    <property type="evidence" value="ECO:0007669"/>
    <property type="project" value="InterPro"/>
</dbReference>
<gene>
    <name evidence="5" type="ORF">NA56DRAFT_659131</name>
</gene>
<evidence type="ECO:0000313" key="6">
    <source>
        <dbReference type="Proteomes" id="UP000235672"/>
    </source>
</evidence>
<organism evidence="5 6">
    <name type="scientific">Hyaloscypha hepaticicola</name>
    <dbReference type="NCBI Taxonomy" id="2082293"/>
    <lineage>
        <taxon>Eukaryota</taxon>
        <taxon>Fungi</taxon>
        <taxon>Dikarya</taxon>
        <taxon>Ascomycota</taxon>
        <taxon>Pezizomycotina</taxon>
        <taxon>Leotiomycetes</taxon>
        <taxon>Helotiales</taxon>
        <taxon>Hyaloscyphaceae</taxon>
        <taxon>Hyaloscypha</taxon>
    </lineage>
</organism>
<dbReference type="PANTHER" id="PTHR31001:SF49">
    <property type="entry name" value="ZN(II)2CYS6 TRANSCRIPTION FACTOR (EUROFUNG)"/>
    <property type="match status" value="1"/>
</dbReference>
<dbReference type="STRING" id="1745343.A0A2J6Q4G7"/>
<evidence type="ECO:0000256" key="2">
    <source>
        <dbReference type="ARBA" id="ARBA00023242"/>
    </source>
</evidence>
<reference evidence="5 6" key="1">
    <citation type="submission" date="2016-05" db="EMBL/GenBank/DDBJ databases">
        <title>A degradative enzymes factory behind the ericoid mycorrhizal symbiosis.</title>
        <authorList>
            <consortium name="DOE Joint Genome Institute"/>
            <person name="Martino E."/>
            <person name="Morin E."/>
            <person name="Grelet G."/>
            <person name="Kuo A."/>
            <person name="Kohler A."/>
            <person name="Daghino S."/>
            <person name="Barry K."/>
            <person name="Choi C."/>
            <person name="Cichocki N."/>
            <person name="Clum A."/>
            <person name="Copeland A."/>
            <person name="Hainaut M."/>
            <person name="Haridas S."/>
            <person name="Labutti K."/>
            <person name="Lindquist E."/>
            <person name="Lipzen A."/>
            <person name="Khouja H.-R."/>
            <person name="Murat C."/>
            <person name="Ohm R."/>
            <person name="Olson A."/>
            <person name="Spatafora J."/>
            <person name="Veneault-Fourrey C."/>
            <person name="Henrissat B."/>
            <person name="Grigoriev I."/>
            <person name="Martin F."/>
            <person name="Perotto S."/>
        </authorList>
    </citation>
    <scope>NUCLEOTIDE SEQUENCE [LARGE SCALE GENOMIC DNA]</scope>
    <source>
        <strain evidence="5 6">UAMH 7357</strain>
    </source>
</reference>
<feature type="domain" description="Xylanolytic transcriptional activator regulatory" evidence="4">
    <location>
        <begin position="237"/>
        <end position="311"/>
    </location>
</feature>
<dbReference type="Pfam" id="PF04082">
    <property type="entry name" value="Fungal_trans"/>
    <property type="match status" value="1"/>
</dbReference>
<proteinExistence type="predicted"/>
<evidence type="ECO:0000256" key="1">
    <source>
        <dbReference type="ARBA" id="ARBA00004123"/>
    </source>
</evidence>
<evidence type="ECO:0000259" key="4">
    <source>
        <dbReference type="SMART" id="SM00906"/>
    </source>
</evidence>
<dbReference type="GO" id="GO:0003677">
    <property type="term" value="F:DNA binding"/>
    <property type="evidence" value="ECO:0007669"/>
    <property type="project" value="InterPro"/>
</dbReference>
<dbReference type="EMBL" id="KZ613482">
    <property type="protein sequence ID" value="PMD21121.1"/>
    <property type="molecule type" value="Genomic_DNA"/>
</dbReference>
<dbReference type="InterPro" id="IPR007219">
    <property type="entry name" value="XnlR_reg_dom"/>
</dbReference>
<sequence>MVKSLMQKAGDGLEESKSNTTHSNENIEQSIGSLSVHRSPHRIIRTTDDHMSYQGGTHWSAILENIRDIQDFLEPETDTIENPTRPYAENASKCPDIAINTHRALTLADVFETLPPRPQVDRILYVYFSAKDTRNPIIHSKKINREYETFWADPSSMSFLWISLLFSVLYIGSCFERAMSAGVPDSVDASLQSQFLTRAAEALVTGGYQKARPYSVEAVLSFAYCKFLQKEDPDADACMVMGIAARLALRMGYHRDPRRFPNLSPFEGELRRRVFFPVETFDLLLSFQAGLPPIINEEECDIDPPRNLSDEDFDEDCTELLPSRPPVEATSMPYFHYKSVFAKTFRRVMRHALSVKSPP</sequence>
<evidence type="ECO:0000313" key="5">
    <source>
        <dbReference type="EMBL" id="PMD21121.1"/>
    </source>
</evidence>
<evidence type="ECO:0000256" key="3">
    <source>
        <dbReference type="SAM" id="MobiDB-lite"/>
    </source>
</evidence>
<dbReference type="CDD" id="cd12148">
    <property type="entry name" value="fungal_TF_MHR"/>
    <property type="match status" value="1"/>
</dbReference>
<protein>
    <recommendedName>
        <fullName evidence="4">Xylanolytic transcriptional activator regulatory domain-containing protein</fullName>
    </recommendedName>
</protein>
<dbReference type="SMART" id="SM00906">
    <property type="entry name" value="Fungal_trans"/>
    <property type="match status" value="1"/>
</dbReference>
<feature type="compositionally biased region" description="Polar residues" evidence="3">
    <location>
        <begin position="18"/>
        <end position="33"/>
    </location>
</feature>
<dbReference type="AlphaFoldDB" id="A0A2J6Q4G7"/>
<accession>A0A2J6Q4G7</accession>
<name>A0A2J6Q4G7_9HELO</name>
<dbReference type="Proteomes" id="UP000235672">
    <property type="component" value="Unassembled WGS sequence"/>
</dbReference>
<dbReference type="GO" id="GO:0006351">
    <property type="term" value="P:DNA-templated transcription"/>
    <property type="evidence" value="ECO:0007669"/>
    <property type="project" value="InterPro"/>
</dbReference>
<comment type="subcellular location">
    <subcellularLocation>
        <location evidence="1">Nucleus</location>
    </subcellularLocation>
</comment>
<feature type="region of interest" description="Disordered" evidence="3">
    <location>
        <begin position="1"/>
        <end position="39"/>
    </location>
</feature>